<evidence type="ECO:0000313" key="1">
    <source>
        <dbReference type="EMBL" id="OJJ03343.1"/>
    </source>
</evidence>
<proteinExistence type="predicted"/>
<dbReference type="RefSeq" id="XP_040669105.1">
    <property type="nucleotide sequence ID" value="XM_040816184.1"/>
</dbReference>
<keyword evidence="2" id="KW-1185">Reference proteome</keyword>
<name>A0A1L9PPA8_ASPVE</name>
<dbReference type="GeneID" id="63731695"/>
<dbReference type="EMBL" id="KV878130">
    <property type="protein sequence ID" value="OJJ03343.1"/>
    <property type="molecule type" value="Genomic_DNA"/>
</dbReference>
<sequence>MQSAGMAADLWWRTRGLQEVHGTPTPYLAAVSWKRAMRTIPRSGKNQISSVSLTIFPLTIFLVAVAELAERSTCQCITAPMRQLILQCLPPTKVTKLWHTENYVENTRDCLLRPGALGKFPVSCCDPTPCNSLGSMVGAMGAWRNRSYETSSQGKLYPVE</sequence>
<evidence type="ECO:0000313" key="2">
    <source>
        <dbReference type="Proteomes" id="UP000184073"/>
    </source>
</evidence>
<gene>
    <name evidence="1" type="ORF">ASPVEDRAFT_73058</name>
</gene>
<dbReference type="VEuPathDB" id="FungiDB:ASPVEDRAFT_73058"/>
<dbReference type="AlphaFoldDB" id="A0A1L9PPA8"/>
<protein>
    <submittedName>
        <fullName evidence="1">Uncharacterized protein</fullName>
    </submittedName>
</protein>
<organism evidence="1 2">
    <name type="scientific">Aspergillus versicolor CBS 583.65</name>
    <dbReference type="NCBI Taxonomy" id="1036611"/>
    <lineage>
        <taxon>Eukaryota</taxon>
        <taxon>Fungi</taxon>
        <taxon>Dikarya</taxon>
        <taxon>Ascomycota</taxon>
        <taxon>Pezizomycotina</taxon>
        <taxon>Eurotiomycetes</taxon>
        <taxon>Eurotiomycetidae</taxon>
        <taxon>Eurotiales</taxon>
        <taxon>Aspergillaceae</taxon>
        <taxon>Aspergillus</taxon>
        <taxon>Aspergillus subgen. Nidulantes</taxon>
    </lineage>
</organism>
<accession>A0A1L9PPA8</accession>
<reference evidence="2" key="1">
    <citation type="journal article" date="2017" name="Genome Biol.">
        <title>Comparative genomics reveals high biological diversity and specific adaptations in the industrially and medically important fungal genus Aspergillus.</title>
        <authorList>
            <person name="de Vries R.P."/>
            <person name="Riley R."/>
            <person name="Wiebenga A."/>
            <person name="Aguilar-Osorio G."/>
            <person name="Amillis S."/>
            <person name="Uchima C.A."/>
            <person name="Anderluh G."/>
            <person name="Asadollahi M."/>
            <person name="Askin M."/>
            <person name="Barry K."/>
            <person name="Battaglia E."/>
            <person name="Bayram O."/>
            <person name="Benocci T."/>
            <person name="Braus-Stromeyer S.A."/>
            <person name="Caldana C."/>
            <person name="Canovas D."/>
            <person name="Cerqueira G.C."/>
            <person name="Chen F."/>
            <person name="Chen W."/>
            <person name="Choi C."/>
            <person name="Clum A."/>
            <person name="Dos Santos R.A."/>
            <person name="Damasio A.R."/>
            <person name="Diallinas G."/>
            <person name="Emri T."/>
            <person name="Fekete E."/>
            <person name="Flipphi M."/>
            <person name="Freyberg S."/>
            <person name="Gallo A."/>
            <person name="Gournas C."/>
            <person name="Habgood R."/>
            <person name="Hainaut M."/>
            <person name="Harispe M.L."/>
            <person name="Henrissat B."/>
            <person name="Hilden K.S."/>
            <person name="Hope R."/>
            <person name="Hossain A."/>
            <person name="Karabika E."/>
            <person name="Karaffa L."/>
            <person name="Karanyi Z."/>
            <person name="Krasevec N."/>
            <person name="Kuo A."/>
            <person name="Kusch H."/>
            <person name="LaButti K."/>
            <person name="Lagendijk E.L."/>
            <person name="Lapidus A."/>
            <person name="Levasseur A."/>
            <person name="Lindquist E."/>
            <person name="Lipzen A."/>
            <person name="Logrieco A.F."/>
            <person name="MacCabe A."/>
            <person name="Maekelae M.R."/>
            <person name="Malavazi I."/>
            <person name="Melin P."/>
            <person name="Meyer V."/>
            <person name="Mielnichuk N."/>
            <person name="Miskei M."/>
            <person name="Molnar A.P."/>
            <person name="Mule G."/>
            <person name="Ngan C.Y."/>
            <person name="Orejas M."/>
            <person name="Orosz E."/>
            <person name="Ouedraogo J.P."/>
            <person name="Overkamp K.M."/>
            <person name="Park H.-S."/>
            <person name="Perrone G."/>
            <person name="Piumi F."/>
            <person name="Punt P.J."/>
            <person name="Ram A.F."/>
            <person name="Ramon A."/>
            <person name="Rauscher S."/>
            <person name="Record E."/>
            <person name="Riano-Pachon D.M."/>
            <person name="Robert V."/>
            <person name="Roehrig J."/>
            <person name="Ruller R."/>
            <person name="Salamov A."/>
            <person name="Salih N.S."/>
            <person name="Samson R.A."/>
            <person name="Sandor E."/>
            <person name="Sanguinetti M."/>
            <person name="Schuetze T."/>
            <person name="Sepcic K."/>
            <person name="Shelest E."/>
            <person name="Sherlock G."/>
            <person name="Sophianopoulou V."/>
            <person name="Squina F.M."/>
            <person name="Sun H."/>
            <person name="Susca A."/>
            <person name="Todd R.B."/>
            <person name="Tsang A."/>
            <person name="Unkles S.E."/>
            <person name="van de Wiele N."/>
            <person name="van Rossen-Uffink D."/>
            <person name="Oliveira J.V."/>
            <person name="Vesth T.C."/>
            <person name="Visser J."/>
            <person name="Yu J.-H."/>
            <person name="Zhou M."/>
            <person name="Andersen M.R."/>
            <person name="Archer D.B."/>
            <person name="Baker S.E."/>
            <person name="Benoit I."/>
            <person name="Brakhage A.A."/>
            <person name="Braus G.H."/>
            <person name="Fischer R."/>
            <person name="Frisvad J.C."/>
            <person name="Goldman G.H."/>
            <person name="Houbraken J."/>
            <person name="Oakley B."/>
            <person name="Pocsi I."/>
            <person name="Scazzocchio C."/>
            <person name="Seiboth B."/>
            <person name="vanKuyk P.A."/>
            <person name="Wortman J."/>
            <person name="Dyer P.S."/>
            <person name="Grigoriev I.V."/>
        </authorList>
    </citation>
    <scope>NUCLEOTIDE SEQUENCE [LARGE SCALE GENOMIC DNA]</scope>
    <source>
        <strain evidence="2">CBS 583.65</strain>
    </source>
</reference>
<dbReference type="Proteomes" id="UP000184073">
    <property type="component" value="Unassembled WGS sequence"/>
</dbReference>